<dbReference type="GeneID" id="80018757"/>
<keyword evidence="1" id="KW-0472">Membrane</keyword>
<feature type="transmembrane region" description="Helical" evidence="1">
    <location>
        <begin position="69"/>
        <end position="87"/>
    </location>
</feature>
<evidence type="ECO:0000313" key="3">
    <source>
        <dbReference type="Proteomes" id="UP000221751"/>
    </source>
</evidence>
<dbReference type="KEGG" id="vg:80018757"/>
<dbReference type="EMBL" id="KX557288">
    <property type="protein sequence ID" value="AON97480.1"/>
    <property type="molecule type" value="Genomic_DNA"/>
</dbReference>
<feature type="transmembrane region" description="Helical" evidence="1">
    <location>
        <begin position="21"/>
        <end position="43"/>
    </location>
</feature>
<accession>A0A1C9EIA7</accession>
<organism evidence="2 3">
    <name type="scientific">Rhodococcus phage ChewyVIII</name>
    <dbReference type="NCBI Taxonomy" id="1887657"/>
    <lineage>
        <taxon>Viruses</taxon>
        <taxon>Duplodnaviria</taxon>
        <taxon>Heunggongvirae</taxon>
        <taxon>Uroviricota</taxon>
        <taxon>Caudoviricetes</taxon>
        <taxon>Chewyvirus</taxon>
        <taxon>Chewyvirus chewyVIII</taxon>
    </lineage>
</organism>
<keyword evidence="1" id="KW-0812">Transmembrane</keyword>
<protein>
    <submittedName>
        <fullName evidence="2">Uncharacterized protein</fullName>
    </submittedName>
</protein>
<dbReference type="RefSeq" id="YP_010754175.1">
    <property type="nucleotide sequence ID" value="NC_073456.1"/>
</dbReference>
<keyword evidence="1" id="KW-1133">Transmembrane helix</keyword>
<sequence>MTPQEASEIEVEEIVDKTLKALRNLSIGLAVFALVTGCLYSFAPEYLVRRPLPDGQSSVVQFVESIGPVWPFLFWSIAILVALAAIYRRGVLLAHCIAVFAWAFYGGCIVAGAILSQPPTPIVTGVMALSGASLHWLVAKVWAAEGIR</sequence>
<evidence type="ECO:0000313" key="2">
    <source>
        <dbReference type="EMBL" id="AON97480.1"/>
    </source>
</evidence>
<evidence type="ECO:0000256" key="1">
    <source>
        <dbReference type="SAM" id="Phobius"/>
    </source>
</evidence>
<gene>
    <name evidence="2" type="primary">58</name>
    <name evidence="2" type="ORF">SEA_CHEWYVIII_58</name>
</gene>
<name>A0A1C9EIA7_9CAUD</name>
<feature type="transmembrane region" description="Helical" evidence="1">
    <location>
        <begin position="122"/>
        <end position="143"/>
    </location>
</feature>
<dbReference type="Proteomes" id="UP000221751">
    <property type="component" value="Segment"/>
</dbReference>
<keyword evidence="3" id="KW-1185">Reference proteome</keyword>
<proteinExistence type="predicted"/>
<feature type="transmembrane region" description="Helical" evidence="1">
    <location>
        <begin position="92"/>
        <end position="116"/>
    </location>
</feature>
<reference evidence="3" key="1">
    <citation type="submission" date="2016-07" db="EMBL/GenBank/DDBJ databases">
        <authorList>
            <person name="Florea S."/>
            <person name="Webb J.S."/>
            <person name="Jaromczyk J."/>
            <person name="Schardl C.L."/>
        </authorList>
    </citation>
    <scope>NUCLEOTIDE SEQUENCE [LARGE SCALE GENOMIC DNA]</scope>
</reference>